<dbReference type="Gene3D" id="2.60.40.10">
    <property type="entry name" value="Immunoglobulins"/>
    <property type="match status" value="2"/>
</dbReference>
<evidence type="ECO:0000313" key="13">
    <source>
        <dbReference type="EMBL" id="GLS91639.1"/>
    </source>
</evidence>
<evidence type="ECO:0000256" key="5">
    <source>
        <dbReference type="ARBA" id="ARBA00022600"/>
    </source>
</evidence>
<evidence type="ECO:0000256" key="4">
    <source>
        <dbReference type="ARBA" id="ARBA00009000"/>
    </source>
</evidence>
<feature type="active site" description="Nucleophile" evidence="10">
    <location>
        <position position="462"/>
    </location>
</feature>
<evidence type="ECO:0000256" key="9">
    <source>
        <dbReference type="ARBA" id="ARBA00023277"/>
    </source>
</evidence>
<name>A0ABQ6E2H5_9GAMM</name>
<comment type="caution">
    <text evidence="13">The sequence shown here is derived from an EMBL/GenBank/DDBJ whole genome shotgun (WGS) entry which is preliminary data.</text>
</comment>
<evidence type="ECO:0000256" key="2">
    <source>
        <dbReference type="ARBA" id="ARBA00002953"/>
    </source>
</evidence>
<keyword evidence="9 10" id="KW-0119">Carbohydrate metabolism</keyword>
<feature type="region of interest" description="Disordered" evidence="11">
    <location>
        <begin position="1"/>
        <end position="22"/>
    </location>
</feature>
<dbReference type="InterPro" id="IPR037439">
    <property type="entry name" value="Branching_enzy"/>
</dbReference>
<evidence type="ECO:0000256" key="10">
    <source>
        <dbReference type="HAMAP-Rule" id="MF_00685"/>
    </source>
</evidence>
<dbReference type="InterPro" id="IPR006407">
    <property type="entry name" value="GlgB"/>
</dbReference>
<comment type="subunit">
    <text evidence="10">Monomer.</text>
</comment>
<feature type="compositionally biased region" description="Basic residues" evidence="11">
    <location>
        <begin position="1"/>
        <end position="21"/>
    </location>
</feature>
<evidence type="ECO:0000256" key="11">
    <source>
        <dbReference type="SAM" id="MobiDB-lite"/>
    </source>
</evidence>
<dbReference type="NCBIfam" id="NF003811">
    <property type="entry name" value="PRK05402.1"/>
    <property type="match status" value="1"/>
</dbReference>
<dbReference type="SUPFAM" id="SSF81296">
    <property type="entry name" value="E set domains"/>
    <property type="match status" value="2"/>
</dbReference>
<feature type="domain" description="Glycosyl hydrolase family 13 catalytic" evidence="12">
    <location>
        <begin position="302"/>
        <end position="649"/>
    </location>
</feature>
<feature type="active site" description="Proton donor" evidence="10">
    <location>
        <position position="515"/>
    </location>
</feature>
<evidence type="ECO:0000256" key="8">
    <source>
        <dbReference type="ARBA" id="ARBA00023056"/>
    </source>
</evidence>
<dbReference type="NCBIfam" id="TIGR01515">
    <property type="entry name" value="branching_enzym"/>
    <property type="match status" value="1"/>
</dbReference>
<organism evidence="13 14">
    <name type="scientific">Psychromonas marina</name>
    <dbReference type="NCBI Taxonomy" id="88364"/>
    <lineage>
        <taxon>Bacteria</taxon>
        <taxon>Pseudomonadati</taxon>
        <taxon>Pseudomonadota</taxon>
        <taxon>Gammaproteobacteria</taxon>
        <taxon>Alteromonadales</taxon>
        <taxon>Psychromonadaceae</taxon>
        <taxon>Psychromonas</taxon>
    </lineage>
</organism>
<accession>A0ABQ6E2H5</accession>
<dbReference type="EC" id="2.4.1.18" evidence="10"/>
<evidence type="ECO:0000259" key="12">
    <source>
        <dbReference type="SMART" id="SM00642"/>
    </source>
</evidence>
<comment type="pathway">
    <text evidence="3 10">Glycan biosynthesis; glycogen biosynthesis.</text>
</comment>
<dbReference type="InterPro" id="IPR006048">
    <property type="entry name" value="A-amylase/branching_C"/>
</dbReference>
<dbReference type="PANTHER" id="PTHR43651:SF3">
    <property type="entry name" value="1,4-ALPHA-GLUCAN-BRANCHING ENZYME"/>
    <property type="match status" value="1"/>
</dbReference>
<evidence type="ECO:0000256" key="1">
    <source>
        <dbReference type="ARBA" id="ARBA00000826"/>
    </source>
</evidence>
<evidence type="ECO:0000256" key="6">
    <source>
        <dbReference type="ARBA" id="ARBA00022676"/>
    </source>
</evidence>
<gene>
    <name evidence="10 13" type="primary">glgB</name>
    <name evidence="13" type="ORF">GCM10007916_27080</name>
</gene>
<keyword evidence="7 10" id="KW-0808">Transferase</keyword>
<dbReference type="HAMAP" id="MF_00685">
    <property type="entry name" value="GlgB"/>
    <property type="match status" value="1"/>
</dbReference>
<dbReference type="InterPro" id="IPR014756">
    <property type="entry name" value="Ig_E-set"/>
</dbReference>
<keyword evidence="8 10" id="KW-0320">Glycogen biosynthesis</keyword>
<dbReference type="Gene3D" id="2.60.40.1180">
    <property type="entry name" value="Golgi alpha-mannosidase II"/>
    <property type="match status" value="1"/>
</dbReference>
<dbReference type="InterPro" id="IPR013783">
    <property type="entry name" value="Ig-like_fold"/>
</dbReference>
<dbReference type="InterPro" id="IPR044143">
    <property type="entry name" value="GlgB_N_E_set_prok"/>
</dbReference>
<keyword evidence="5 10" id="KW-0321">Glycogen metabolism</keyword>
<keyword evidence="6 10" id="KW-0328">Glycosyltransferase</keyword>
<comment type="similarity">
    <text evidence="4 10">Belongs to the glycosyl hydrolase 13 family. GlgB subfamily.</text>
</comment>
<sequence>MSKKPNVKKATPKKAAPKKTIAKNVVSKKTAVKKTVSKKIPVSTASTQEALHVEHASLIGLLKEAKLDNPFERLGLIPSTSGGYVLRVWLPDAQKVEFFALGAEKATAELVKIDDAGLFELSLPNTKEKFNYELNAHYQDAQHRFVDPYQFHDIAFDGLSTLQEAPQNVYKTLGAQLKTVTSHELSISGVRFIVYAPNASSVSLITEHNHWDGQRNPMQRSWCGHWVLFVPGLQAGCAYKFELKDGLGNRLPHKADPVGFQAEQYPSHSSIVVDHDKYQWNDDEWRASQKGDKRFTAMSIYEVHLGSWKRKNEEGVERMLSYRELAADLIPYLVEMGYTHLEVMPISEFPFDGSWGYQPVGLFAATSRFGNADDLKYFIDQAHQAGIGIIVDWVPAHFPSDPHGLARFDGTPLYEYEDPRRGWHPDWNSYIYDFGRDNVRQFLVASALIWLDKFHVDGLRVDAVASMLYWDYSRDEGEWVPNVDGGNHNYEAISLLKWFNEEVYAQYPNAMTIAEESTAFAGVSKPTFEGGLGFGFKWNMGWMHDTLSYVQQDPMYRKYHHHEMTFSMVYHYNEHFVLPISHDEVVHGKKSMIDKMPGDEWQAAANLRAYAGYMYAHPGKKLNFMGAEIAQSREWNHDGSLDWELLEFDKHAGQQQLIKDLNHLYKDNGAFYELDYDTAGFEWLDHSDGENSVFSFMRTNAAQDKQIICLSNFTPIPREGYRVPVTEPGDYEVILNTDSHFYWGSNFPMGDTLGVFVATEQEWQGKPHSLVVDLPPLSTVFLQKKG</sequence>
<dbReference type="SUPFAM" id="SSF51445">
    <property type="entry name" value="(Trans)glycosidases"/>
    <property type="match status" value="1"/>
</dbReference>
<keyword evidence="14" id="KW-1185">Reference proteome</keyword>
<evidence type="ECO:0000313" key="14">
    <source>
        <dbReference type="Proteomes" id="UP001157353"/>
    </source>
</evidence>
<comment type="function">
    <text evidence="2 10">Catalyzes the formation of the alpha-1,6-glucosidic linkages in glycogen by scission of a 1,4-alpha-linked oligosaccharide from growing alpha-1,4-glucan chains and the subsequent attachment of the oligosaccharide to the alpha-1,6 position.</text>
</comment>
<dbReference type="Pfam" id="PF02922">
    <property type="entry name" value="CBM_48"/>
    <property type="match status" value="1"/>
</dbReference>
<dbReference type="InterPro" id="IPR004193">
    <property type="entry name" value="Glyco_hydro_13_N"/>
</dbReference>
<dbReference type="PIRSF" id="PIRSF000463">
    <property type="entry name" value="GlgB"/>
    <property type="match status" value="1"/>
</dbReference>
<dbReference type="SMART" id="SM00642">
    <property type="entry name" value="Aamy"/>
    <property type="match status" value="1"/>
</dbReference>
<dbReference type="InterPro" id="IPR006047">
    <property type="entry name" value="GH13_cat_dom"/>
</dbReference>
<dbReference type="Pfam" id="PF00128">
    <property type="entry name" value="Alpha-amylase"/>
    <property type="match status" value="1"/>
</dbReference>
<dbReference type="EMBL" id="BSPQ01000013">
    <property type="protein sequence ID" value="GLS91639.1"/>
    <property type="molecule type" value="Genomic_DNA"/>
</dbReference>
<dbReference type="PANTHER" id="PTHR43651">
    <property type="entry name" value="1,4-ALPHA-GLUCAN-BRANCHING ENZYME"/>
    <property type="match status" value="1"/>
</dbReference>
<dbReference type="NCBIfam" id="NF008967">
    <property type="entry name" value="PRK12313.1"/>
    <property type="match status" value="1"/>
</dbReference>
<reference evidence="14" key="1">
    <citation type="journal article" date="2019" name="Int. J. Syst. Evol. Microbiol.">
        <title>The Global Catalogue of Microorganisms (GCM) 10K type strain sequencing project: providing services to taxonomists for standard genome sequencing and annotation.</title>
        <authorList>
            <consortium name="The Broad Institute Genomics Platform"/>
            <consortium name="The Broad Institute Genome Sequencing Center for Infectious Disease"/>
            <person name="Wu L."/>
            <person name="Ma J."/>
        </authorList>
    </citation>
    <scope>NUCLEOTIDE SEQUENCE [LARGE SCALE GENOMIC DNA]</scope>
    <source>
        <strain evidence="14">NBRC 103166</strain>
    </source>
</reference>
<dbReference type="InterPro" id="IPR054169">
    <property type="entry name" value="GlgB_N"/>
</dbReference>
<comment type="catalytic activity">
    <reaction evidence="1 10">
        <text>Transfers a segment of a (1-&gt;4)-alpha-D-glucan chain to a primary hydroxy group in a similar glucan chain.</text>
        <dbReference type="EC" id="2.4.1.18"/>
    </reaction>
</comment>
<dbReference type="InterPro" id="IPR013780">
    <property type="entry name" value="Glyco_hydro_b"/>
</dbReference>
<protein>
    <recommendedName>
        <fullName evidence="10">1,4-alpha-glucan branching enzyme GlgB</fullName>
        <ecNumber evidence="10">2.4.1.18</ecNumber>
    </recommendedName>
    <alternativeName>
        <fullName evidence="10">1,4-alpha-D-glucan:1,4-alpha-D-glucan 6-glucosyl-transferase</fullName>
    </alternativeName>
    <alternativeName>
        <fullName evidence="10">Alpha-(1-&gt;4)-glucan branching enzyme</fullName>
    </alternativeName>
    <alternativeName>
        <fullName evidence="10">Glycogen branching enzyme</fullName>
        <shortName evidence="10">BE</shortName>
    </alternativeName>
</protein>
<evidence type="ECO:0000256" key="7">
    <source>
        <dbReference type="ARBA" id="ARBA00022679"/>
    </source>
</evidence>
<evidence type="ECO:0000256" key="3">
    <source>
        <dbReference type="ARBA" id="ARBA00004964"/>
    </source>
</evidence>
<dbReference type="Proteomes" id="UP001157353">
    <property type="component" value="Unassembled WGS sequence"/>
</dbReference>
<dbReference type="Pfam" id="PF22019">
    <property type="entry name" value="GlgB_N"/>
    <property type="match status" value="1"/>
</dbReference>
<dbReference type="InterPro" id="IPR017853">
    <property type="entry name" value="GH"/>
</dbReference>
<dbReference type="Pfam" id="PF02806">
    <property type="entry name" value="Alpha-amylase_C"/>
    <property type="match status" value="1"/>
</dbReference>
<dbReference type="SUPFAM" id="SSF51011">
    <property type="entry name" value="Glycosyl hydrolase domain"/>
    <property type="match status" value="1"/>
</dbReference>
<proteinExistence type="inferred from homology"/>
<dbReference type="Gene3D" id="3.20.20.80">
    <property type="entry name" value="Glycosidases"/>
    <property type="match status" value="1"/>
</dbReference>
<dbReference type="CDD" id="cd02855">
    <property type="entry name" value="E_set_GBE_prok_N"/>
    <property type="match status" value="1"/>
</dbReference>
<dbReference type="CDD" id="cd11322">
    <property type="entry name" value="AmyAc_Glg_BE"/>
    <property type="match status" value="1"/>
</dbReference>